<organism evidence="1 2">
    <name type="scientific">Streptomyces griseomycini</name>
    <dbReference type="NCBI Taxonomy" id="66895"/>
    <lineage>
        <taxon>Bacteria</taxon>
        <taxon>Bacillati</taxon>
        <taxon>Actinomycetota</taxon>
        <taxon>Actinomycetes</taxon>
        <taxon>Kitasatosporales</taxon>
        <taxon>Streptomycetaceae</taxon>
        <taxon>Streptomyces</taxon>
    </lineage>
</organism>
<name>A0A7W7PWC9_9ACTN</name>
<sequence>MTATTDAPAPATTRGLNRLDAVTAHMREVLARGGADMSQLGVPDRRADDDEGEVWDKITVPKARAAQAAWRNSMVDAAHEEYLRFRFKDLDPNQSPDKLQQWLDSLVAAKRSGGRPSHLNAIMPGNVGSGKTTALTALGNEAADLGLRVLFLKHATYLTWRRPDSAPHDLTTHQVRAKFITCDLLILDELCGEMDTVASEFARRETIDLVDARIAAGRPTAYSTNLHRCRTKERPIPGIAEILGARFLSRLEDSAYLVPVVGPDRRKPAKELDW</sequence>
<dbReference type="Proteomes" id="UP000579523">
    <property type="component" value="Unassembled WGS sequence"/>
</dbReference>
<comment type="caution">
    <text evidence="1">The sequence shown here is derived from an EMBL/GenBank/DDBJ whole genome shotgun (WGS) entry which is preliminary data.</text>
</comment>
<dbReference type="Gene3D" id="3.40.50.300">
    <property type="entry name" value="P-loop containing nucleotide triphosphate hydrolases"/>
    <property type="match status" value="1"/>
</dbReference>
<dbReference type="InterPro" id="IPR027417">
    <property type="entry name" value="P-loop_NTPase"/>
</dbReference>
<accession>A0A7W7PWC9</accession>
<keyword evidence="2" id="KW-1185">Reference proteome</keyword>
<dbReference type="EMBL" id="JACHJI010000017">
    <property type="protein sequence ID" value="MBB4902494.1"/>
    <property type="molecule type" value="Genomic_DNA"/>
</dbReference>
<protein>
    <submittedName>
        <fullName evidence="1">DNA replication protein DnaC</fullName>
    </submittedName>
</protein>
<dbReference type="AlphaFoldDB" id="A0A7W7PWC9"/>
<evidence type="ECO:0000313" key="1">
    <source>
        <dbReference type="EMBL" id="MBB4902494.1"/>
    </source>
</evidence>
<gene>
    <name evidence="1" type="ORF">FHS37_006591</name>
</gene>
<reference evidence="1 2" key="1">
    <citation type="submission" date="2020-08" db="EMBL/GenBank/DDBJ databases">
        <title>Genomic Encyclopedia of Type Strains, Phase III (KMG-III): the genomes of soil and plant-associated and newly described type strains.</title>
        <authorList>
            <person name="Whitman W."/>
        </authorList>
    </citation>
    <scope>NUCLEOTIDE SEQUENCE [LARGE SCALE GENOMIC DNA]</scope>
    <source>
        <strain evidence="1 2">CECT 3273</strain>
    </source>
</reference>
<proteinExistence type="predicted"/>
<evidence type="ECO:0000313" key="2">
    <source>
        <dbReference type="Proteomes" id="UP000579523"/>
    </source>
</evidence>
<dbReference type="RefSeq" id="WP_184827860.1">
    <property type="nucleotide sequence ID" value="NZ_BMTK01000031.1"/>
</dbReference>
<dbReference type="SUPFAM" id="SSF52540">
    <property type="entry name" value="P-loop containing nucleoside triphosphate hydrolases"/>
    <property type="match status" value="1"/>
</dbReference>